<comment type="caution">
    <text evidence="8">The sequence shown here is derived from an EMBL/GenBank/DDBJ whole genome shotgun (WGS) entry which is preliminary data.</text>
</comment>
<dbReference type="InterPro" id="IPR023214">
    <property type="entry name" value="HAD_sf"/>
</dbReference>
<sequence>MFVVKNLSPEPKRQEVQLQINEYSPSSSSCGHWYVRHGVCTGCKSKVDQSHGRSFNYLFHGLQISHEALALTKRLTTKFSCLNEKKLHLVLDLDRTLIHAVRVSSLSKAEKHLLREAGRQDLREFKLRGLLTIEYLVKLRPFLWDFLREANERFTMYVYTMGTQSYADAILEVIDPTKTYFRHRVITRNESSNRNKTLDLVLADERGVVIVDDSPDVWPDHKSNLVEISRYEFFRTSRRESKPHSEDKTDESENNGGLSNVLKLLKEVHCAFFRGEQELESKDVKLFLQERKISVV</sequence>
<organism evidence="8 9">
    <name type="scientific">Brassica carinata</name>
    <name type="common">Ethiopian mustard</name>
    <name type="synonym">Abyssinian cabbage</name>
    <dbReference type="NCBI Taxonomy" id="52824"/>
    <lineage>
        <taxon>Eukaryota</taxon>
        <taxon>Viridiplantae</taxon>
        <taxon>Streptophyta</taxon>
        <taxon>Embryophyta</taxon>
        <taxon>Tracheophyta</taxon>
        <taxon>Spermatophyta</taxon>
        <taxon>Magnoliopsida</taxon>
        <taxon>eudicotyledons</taxon>
        <taxon>Gunneridae</taxon>
        <taxon>Pentapetalae</taxon>
        <taxon>rosids</taxon>
        <taxon>malvids</taxon>
        <taxon>Brassicales</taxon>
        <taxon>Brassicaceae</taxon>
        <taxon>Brassiceae</taxon>
        <taxon>Brassica</taxon>
    </lineage>
</organism>
<gene>
    <name evidence="8" type="ORF">Bca52824_026029</name>
</gene>
<evidence type="ECO:0000256" key="5">
    <source>
        <dbReference type="ARBA" id="ARBA00048336"/>
    </source>
</evidence>
<evidence type="ECO:0000256" key="3">
    <source>
        <dbReference type="ARBA" id="ARBA00023242"/>
    </source>
</evidence>
<dbReference type="InterPro" id="IPR039189">
    <property type="entry name" value="Fcp1"/>
</dbReference>
<dbReference type="PANTHER" id="PTHR23081:SF31">
    <property type="entry name" value="RNA POLYMERASE II C-TERMINAL DOMAIN PHOSPHATASE-LIKE"/>
    <property type="match status" value="1"/>
</dbReference>
<dbReference type="SUPFAM" id="SSF56784">
    <property type="entry name" value="HAD-like"/>
    <property type="match status" value="1"/>
</dbReference>
<evidence type="ECO:0000256" key="1">
    <source>
        <dbReference type="ARBA" id="ARBA00004123"/>
    </source>
</evidence>
<dbReference type="EMBL" id="JAAMPC010000006">
    <property type="protein sequence ID" value="KAG2306281.1"/>
    <property type="molecule type" value="Genomic_DNA"/>
</dbReference>
<dbReference type="EC" id="3.1.3.16" evidence="6"/>
<dbReference type="InterPro" id="IPR011947">
    <property type="entry name" value="FCP1_euk"/>
</dbReference>
<dbReference type="InterPro" id="IPR004274">
    <property type="entry name" value="FCP1_dom"/>
</dbReference>
<dbReference type="CDD" id="cd07521">
    <property type="entry name" value="HAD_FCP1-like"/>
    <property type="match status" value="1"/>
</dbReference>
<keyword evidence="2 6" id="KW-0378">Hydrolase</keyword>
<dbReference type="PROSITE" id="PS50969">
    <property type="entry name" value="FCP1"/>
    <property type="match status" value="1"/>
</dbReference>
<reference evidence="8 9" key="1">
    <citation type="submission" date="2020-02" db="EMBL/GenBank/DDBJ databases">
        <authorList>
            <person name="Ma Q."/>
            <person name="Huang Y."/>
            <person name="Song X."/>
            <person name="Pei D."/>
        </authorList>
    </citation>
    <scope>NUCLEOTIDE SEQUENCE [LARGE SCALE GENOMIC DNA]</scope>
    <source>
        <strain evidence="8">Sxm20200214</strain>
        <tissue evidence="8">Leaf</tissue>
    </source>
</reference>
<feature type="domain" description="FCP1 homology" evidence="7">
    <location>
        <begin position="82"/>
        <end position="268"/>
    </location>
</feature>
<comment type="catalytic activity">
    <reaction evidence="4 6">
        <text>O-phospho-L-seryl-[protein] + H2O = L-seryl-[protein] + phosphate</text>
        <dbReference type="Rhea" id="RHEA:20629"/>
        <dbReference type="Rhea" id="RHEA-COMP:9863"/>
        <dbReference type="Rhea" id="RHEA-COMP:11604"/>
        <dbReference type="ChEBI" id="CHEBI:15377"/>
        <dbReference type="ChEBI" id="CHEBI:29999"/>
        <dbReference type="ChEBI" id="CHEBI:43474"/>
        <dbReference type="ChEBI" id="CHEBI:83421"/>
        <dbReference type="EC" id="3.1.3.16"/>
    </reaction>
</comment>
<dbReference type="Gene3D" id="3.40.50.1000">
    <property type="entry name" value="HAD superfamily/HAD-like"/>
    <property type="match status" value="1"/>
</dbReference>
<dbReference type="PANTHER" id="PTHR23081">
    <property type="entry name" value="RNA POLYMERASE II CTD PHOSPHATASE"/>
    <property type="match status" value="1"/>
</dbReference>
<comment type="catalytic activity">
    <reaction evidence="5 6">
        <text>O-phospho-L-threonyl-[protein] + H2O = L-threonyl-[protein] + phosphate</text>
        <dbReference type="Rhea" id="RHEA:47004"/>
        <dbReference type="Rhea" id="RHEA-COMP:11060"/>
        <dbReference type="Rhea" id="RHEA-COMP:11605"/>
        <dbReference type="ChEBI" id="CHEBI:15377"/>
        <dbReference type="ChEBI" id="CHEBI:30013"/>
        <dbReference type="ChEBI" id="CHEBI:43474"/>
        <dbReference type="ChEBI" id="CHEBI:61977"/>
        <dbReference type="EC" id="3.1.3.16"/>
    </reaction>
</comment>
<evidence type="ECO:0000256" key="6">
    <source>
        <dbReference type="RuleBase" id="RU366066"/>
    </source>
</evidence>
<protein>
    <recommendedName>
        <fullName evidence="6">RNA polymerase II C-terminal domain phosphatase-like</fullName>
        <ecNumber evidence="6">3.1.3.16</ecNumber>
    </recommendedName>
</protein>
<evidence type="ECO:0000259" key="7">
    <source>
        <dbReference type="PROSITE" id="PS50969"/>
    </source>
</evidence>
<dbReference type="Pfam" id="PF03031">
    <property type="entry name" value="NIF"/>
    <property type="match status" value="1"/>
</dbReference>
<accession>A0A8X7SGZ8</accession>
<dbReference type="InterPro" id="IPR036412">
    <property type="entry name" value="HAD-like_sf"/>
</dbReference>
<evidence type="ECO:0000256" key="2">
    <source>
        <dbReference type="ARBA" id="ARBA00022801"/>
    </source>
</evidence>
<evidence type="ECO:0000313" key="9">
    <source>
        <dbReference type="Proteomes" id="UP000886595"/>
    </source>
</evidence>
<dbReference type="SMART" id="SM00577">
    <property type="entry name" value="CPDc"/>
    <property type="match status" value="1"/>
</dbReference>
<proteinExistence type="predicted"/>
<dbReference type="GO" id="GO:0005634">
    <property type="term" value="C:nucleus"/>
    <property type="evidence" value="ECO:0007669"/>
    <property type="project" value="UniProtKB-SubCell"/>
</dbReference>
<comment type="function">
    <text evidence="6">This promotes the activity of RNA polymerase II.</text>
</comment>
<dbReference type="Proteomes" id="UP000886595">
    <property type="component" value="Unassembled WGS sequence"/>
</dbReference>
<name>A0A8X7SGZ8_BRACI</name>
<dbReference type="GO" id="GO:0008420">
    <property type="term" value="F:RNA polymerase II CTD heptapeptide repeat phosphatase activity"/>
    <property type="evidence" value="ECO:0007669"/>
    <property type="project" value="UniProtKB-UniRule"/>
</dbReference>
<evidence type="ECO:0000256" key="4">
    <source>
        <dbReference type="ARBA" id="ARBA00047761"/>
    </source>
</evidence>
<evidence type="ECO:0000313" key="8">
    <source>
        <dbReference type="EMBL" id="KAG2306281.1"/>
    </source>
</evidence>
<dbReference type="AlphaFoldDB" id="A0A8X7SGZ8"/>
<keyword evidence="3 6" id="KW-0539">Nucleus</keyword>
<dbReference type="NCBIfam" id="TIGR02250">
    <property type="entry name" value="FCP1_euk"/>
    <property type="match status" value="1"/>
</dbReference>
<comment type="subcellular location">
    <subcellularLocation>
        <location evidence="1 6">Nucleus</location>
    </subcellularLocation>
</comment>
<dbReference type="OrthoDB" id="10249888at2759"/>
<keyword evidence="9" id="KW-1185">Reference proteome</keyword>